<dbReference type="AlphaFoldDB" id="A0A7X0HKG4"/>
<dbReference type="Gene3D" id="2.60.40.10">
    <property type="entry name" value="Immunoglobulins"/>
    <property type="match status" value="1"/>
</dbReference>
<evidence type="ECO:0000313" key="3">
    <source>
        <dbReference type="EMBL" id="MBB6439314.1"/>
    </source>
</evidence>
<reference evidence="3 4" key="1">
    <citation type="submission" date="2020-08" db="EMBL/GenBank/DDBJ databases">
        <title>Genomic Encyclopedia of Type Strains, Phase IV (KMG-IV): sequencing the most valuable type-strain genomes for metagenomic binning, comparative biology and taxonomic classification.</title>
        <authorList>
            <person name="Goeker M."/>
        </authorList>
    </citation>
    <scope>NUCLEOTIDE SEQUENCE [LARGE SCALE GENOMIC DNA]</scope>
    <source>
        <strain evidence="3 4">DSM 40141</strain>
    </source>
</reference>
<dbReference type="Proteomes" id="UP000540423">
    <property type="component" value="Unassembled WGS sequence"/>
</dbReference>
<feature type="region of interest" description="Disordered" evidence="1">
    <location>
        <begin position="136"/>
        <end position="164"/>
    </location>
</feature>
<dbReference type="InterPro" id="IPR041033">
    <property type="entry name" value="SpaA_PFL_dom_1"/>
</dbReference>
<proteinExistence type="predicted"/>
<feature type="region of interest" description="Disordered" evidence="1">
    <location>
        <begin position="23"/>
        <end position="50"/>
    </location>
</feature>
<gene>
    <name evidence="3" type="ORF">HNQ79_005826</name>
</gene>
<name>A0A7X0HKG4_9ACTN</name>
<accession>A0A7X0HKG4</accession>
<comment type="caution">
    <text evidence="3">The sequence shown here is derived from an EMBL/GenBank/DDBJ whole genome shotgun (WGS) entry which is preliminary data.</text>
</comment>
<dbReference type="RefSeq" id="WP_185035796.1">
    <property type="nucleotide sequence ID" value="NZ_BNBN01000005.1"/>
</dbReference>
<sequence>MKQDAASGARLSGAVFQLWRESNGVPGLQTGGTTPDSRQGQQCTTDTTGTCRRTAPVGSAFYWQETEAPAGYDSPSPAVFGPVVLSEALRLQGVTTVARNKKTVVPEVTGKLQVRKVDARTGQGLARAVVELWRESGRRPGLQTSGPDRDRQIGSGCATDAQGR</sequence>
<dbReference type="Pfam" id="PF17802">
    <property type="entry name" value="SpaA"/>
    <property type="match status" value="1"/>
</dbReference>
<dbReference type="GO" id="GO:0005975">
    <property type="term" value="P:carbohydrate metabolic process"/>
    <property type="evidence" value="ECO:0007669"/>
    <property type="project" value="UniProtKB-ARBA"/>
</dbReference>
<keyword evidence="4" id="KW-1185">Reference proteome</keyword>
<feature type="compositionally biased region" description="Low complexity" evidence="1">
    <location>
        <begin position="38"/>
        <end position="50"/>
    </location>
</feature>
<evidence type="ECO:0000313" key="4">
    <source>
        <dbReference type="Proteomes" id="UP000540423"/>
    </source>
</evidence>
<feature type="domain" description="SpaA-like prealbumin fold" evidence="2">
    <location>
        <begin position="2"/>
        <end position="74"/>
    </location>
</feature>
<protein>
    <submittedName>
        <fullName evidence="3">Putative surface anchored protein</fullName>
    </submittedName>
</protein>
<organism evidence="3 4">
    <name type="scientific">Streptomyces candidus</name>
    <dbReference type="NCBI Taxonomy" id="67283"/>
    <lineage>
        <taxon>Bacteria</taxon>
        <taxon>Bacillati</taxon>
        <taxon>Actinomycetota</taxon>
        <taxon>Actinomycetes</taxon>
        <taxon>Kitasatosporales</taxon>
        <taxon>Streptomycetaceae</taxon>
        <taxon>Streptomyces</taxon>
    </lineage>
</organism>
<evidence type="ECO:0000259" key="2">
    <source>
        <dbReference type="Pfam" id="PF17802"/>
    </source>
</evidence>
<dbReference type="InterPro" id="IPR013783">
    <property type="entry name" value="Ig-like_fold"/>
</dbReference>
<dbReference type="EMBL" id="JACHEM010000020">
    <property type="protein sequence ID" value="MBB6439314.1"/>
    <property type="molecule type" value="Genomic_DNA"/>
</dbReference>
<evidence type="ECO:0000256" key="1">
    <source>
        <dbReference type="SAM" id="MobiDB-lite"/>
    </source>
</evidence>